<dbReference type="Gene3D" id="1.10.630.10">
    <property type="entry name" value="Cytochrome P450"/>
    <property type="match status" value="1"/>
</dbReference>
<gene>
    <name evidence="8" type="ORF">N7452_006428</name>
</gene>
<dbReference type="PROSITE" id="PS00086">
    <property type="entry name" value="CYTOCHROME_P450"/>
    <property type="match status" value="1"/>
</dbReference>
<dbReference type="PRINTS" id="PR01239">
    <property type="entry name" value="EP450IICYP52"/>
</dbReference>
<dbReference type="Proteomes" id="UP001147695">
    <property type="component" value="Unassembled WGS sequence"/>
</dbReference>
<protein>
    <submittedName>
        <fullName evidence="8">Cytochrome P450 E-class CYP52</fullName>
    </submittedName>
</protein>
<evidence type="ECO:0000313" key="9">
    <source>
        <dbReference type="Proteomes" id="UP001147695"/>
    </source>
</evidence>
<evidence type="ECO:0000256" key="1">
    <source>
        <dbReference type="ARBA" id="ARBA00001971"/>
    </source>
</evidence>
<sequence>MMHLSQLQQFGQGLFLEKDQFYLRAAAVVALAYFLYRGIQRQRALSDLKDFGDQHGCLPVQTWIPYKWPLALDILKRQYDASAEQQLLLFQSQYFDKLGPNMTFKLFGNQGYLTADPKNVEAILSTNFEDWVLGSRREGLFPMLGEGIFTQDGRPWKHSRELLRRQFVRIHRQDSGVFDAHVEDLIAKIGSTKGIVDLQPHFLRFTLATTTALIFGEPVISVPGEETDDFEKCFDYASYMSAIRLRLADFEWIFKPAKFNKACAVIKNFAMHFVQLALQEMEHDGEEAAFDKYAFIVELYKEMQDPELVRDQLVHVLIAGRDTTACLLSWTFFLLVRHPEVLAKLHAEIQDVTGGTSEMSRAVIAKMKYLRCVINEVHRLYPQLPFNVRVAGKTTILPSGGGPDGKSPVLVPKNTGIGYSVYHMHRQKSIYGDDAEIFRPERWLGPDLENVGWGFMPFHGGPRICLGKDFALTEASYAIIRIIQTFPDLKLPPDVPVAPTGEEKQNMTIVVMSADGCKVSLK</sequence>
<reference evidence="8" key="2">
    <citation type="journal article" date="2023" name="IMA Fungus">
        <title>Comparative genomic study of the Penicillium genus elucidates a diverse pangenome and 15 lateral gene transfer events.</title>
        <authorList>
            <person name="Petersen C."/>
            <person name="Sorensen T."/>
            <person name="Nielsen M.R."/>
            <person name="Sondergaard T.E."/>
            <person name="Sorensen J.L."/>
            <person name="Fitzpatrick D.A."/>
            <person name="Frisvad J.C."/>
            <person name="Nielsen K.L."/>
        </authorList>
    </citation>
    <scope>NUCLEOTIDE SEQUENCE</scope>
    <source>
        <strain evidence="8">IBT 35673</strain>
    </source>
</reference>
<reference evidence="8" key="1">
    <citation type="submission" date="2022-12" db="EMBL/GenBank/DDBJ databases">
        <authorList>
            <person name="Petersen C."/>
        </authorList>
    </citation>
    <scope>NUCLEOTIDE SEQUENCE</scope>
    <source>
        <strain evidence="8">IBT 35673</strain>
    </source>
</reference>
<comment type="caution">
    <text evidence="8">The sequence shown here is derived from an EMBL/GenBank/DDBJ whole genome shotgun (WGS) entry which is preliminary data.</text>
</comment>
<organism evidence="8 9">
    <name type="scientific">Penicillium brevicompactum</name>
    <dbReference type="NCBI Taxonomy" id="5074"/>
    <lineage>
        <taxon>Eukaryota</taxon>
        <taxon>Fungi</taxon>
        <taxon>Dikarya</taxon>
        <taxon>Ascomycota</taxon>
        <taxon>Pezizomycotina</taxon>
        <taxon>Eurotiomycetes</taxon>
        <taxon>Eurotiomycetidae</taxon>
        <taxon>Eurotiales</taxon>
        <taxon>Aspergillaceae</taxon>
        <taxon>Penicillium</taxon>
    </lineage>
</organism>
<keyword evidence="7" id="KW-0349">Heme</keyword>
<proteinExistence type="inferred from homology"/>
<dbReference type="GO" id="GO:0016712">
    <property type="term" value="F:oxidoreductase activity, acting on paired donors, with incorporation or reduction of molecular oxygen, reduced flavin or flavoprotein as one donor, and incorporation of one atom of oxygen"/>
    <property type="evidence" value="ECO:0007669"/>
    <property type="project" value="InterPro"/>
</dbReference>
<evidence type="ECO:0000256" key="6">
    <source>
        <dbReference type="ARBA" id="ARBA00023033"/>
    </source>
</evidence>
<dbReference type="PRINTS" id="PR00385">
    <property type="entry name" value="P450"/>
</dbReference>
<dbReference type="InterPro" id="IPR002974">
    <property type="entry name" value="Cyt_P450_E_CYP52_ascomycetes"/>
</dbReference>
<dbReference type="InterPro" id="IPR047146">
    <property type="entry name" value="Cyt_P450_E_CYP52_fungi"/>
</dbReference>
<dbReference type="InterPro" id="IPR036396">
    <property type="entry name" value="Cyt_P450_sf"/>
</dbReference>
<evidence type="ECO:0000256" key="5">
    <source>
        <dbReference type="ARBA" id="ARBA00023004"/>
    </source>
</evidence>
<evidence type="ECO:0000256" key="4">
    <source>
        <dbReference type="ARBA" id="ARBA00023002"/>
    </source>
</evidence>
<dbReference type="PANTHER" id="PTHR24287">
    <property type="entry name" value="P450, PUTATIVE (EUROFUNG)-RELATED"/>
    <property type="match status" value="1"/>
</dbReference>
<dbReference type="GO" id="GO:0043386">
    <property type="term" value="P:mycotoxin biosynthetic process"/>
    <property type="evidence" value="ECO:0007669"/>
    <property type="project" value="UniProtKB-ARBA"/>
</dbReference>
<dbReference type="InterPro" id="IPR017972">
    <property type="entry name" value="Cyt_P450_CS"/>
</dbReference>
<accession>A0A9W9QLX4</accession>
<name>A0A9W9QLX4_PENBR</name>
<dbReference type="InterPro" id="IPR001128">
    <property type="entry name" value="Cyt_P450"/>
</dbReference>
<comment type="similarity">
    <text evidence="2 7">Belongs to the cytochrome P450 family.</text>
</comment>
<evidence type="ECO:0000256" key="3">
    <source>
        <dbReference type="ARBA" id="ARBA00022723"/>
    </source>
</evidence>
<keyword evidence="4 7" id="KW-0560">Oxidoreductase</keyword>
<dbReference type="GO" id="GO:0005506">
    <property type="term" value="F:iron ion binding"/>
    <property type="evidence" value="ECO:0007669"/>
    <property type="project" value="InterPro"/>
</dbReference>
<evidence type="ECO:0000256" key="2">
    <source>
        <dbReference type="ARBA" id="ARBA00010617"/>
    </source>
</evidence>
<evidence type="ECO:0000313" key="8">
    <source>
        <dbReference type="EMBL" id="KAJ5339700.1"/>
    </source>
</evidence>
<keyword evidence="6 7" id="KW-0503">Monooxygenase</keyword>
<dbReference type="SUPFAM" id="SSF48264">
    <property type="entry name" value="Cytochrome P450"/>
    <property type="match status" value="1"/>
</dbReference>
<dbReference type="GO" id="GO:0020037">
    <property type="term" value="F:heme binding"/>
    <property type="evidence" value="ECO:0007669"/>
    <property type="project" value="InterPro"/>
</dbReference>
<comment type="cofactor">
    <cofactor evidence="1">
        <name>heme</name>
        <dbReference type="ChEBI" id="CHEBI:30413"/>
    </cofactor>
</comment>
<dbReference type="CDD" id="cd11063">
    <property type="entry name" value="CYP52"/>
    <property type="match status" value="1"/>
</dbReference>
<dbReference type="EMBL" id="JAPZBQ010000003">
    <property type="protein sequence ID" value="KAJ5339700.1"/>
    <property type="molecule type" value="Genomic_DNA"/>
</dbReference>
<keyword evidence="5 7" id="KW-0408">Iron</keyword>
<dbReference type="PANTHER" id="PTHR24287:SF18">
    <property type="entry name" value="CYTOCHROME P450 MONOOXYGENASE APDE-RELATED"/>
    <property type="match status" value="1"/>
</dbReference>
<keyword evidence="3 7" id="KW-0479">Metal-binding</keyword>
<evidence type="ECO:0000256" key="7">
    <source>
        <dbReference type="RuleBase" id="RU000461"/>
    </source>
</evidence>
<dbReference type="Pfam" id="PF00067">
    <property type="entry name" value="p450"/>
    <property type="match status" value="1"/>
</dbReference>
<dbReference type="AlphaFoldDB" id="A0A9W9QLX4"/>